<dbReference type="RefSeq" id="WP_255927181.1">
    <property type="nucleotide sequence ID" value="NZ_JANFNH010000009.1"/>
</dbReference>
<gene>
    <name evidence="2" type="ORF">NON19_11960</name>
</gene>
<evidence type="ECO:0000313" key="3">
    <source>
        <dbReference type="Proteomes" id="UP001206206"/>
    </source>
</evidence>
<organism evidence="2 3">
    <name type="scientific">Streptantibioticus rubrisoli</name>
    <dbReference type="NCBI Taxonomy" id="1387313"/>
    <lineage>
        <taxon>Bacteria</taxon>
        <taxon>Bacillati</taxon>
        <taxon>Actinomycetota</taxon>
        <taxon>Actinomycetes</taxon>
        <taxon>Kitasatosporales</taxon>
        <taxon>Streptomycetaceae</taxon>
        <taxon>Streptantibioticus</taxon>
    </lineage>
</organism>
<evidence type="ECO:0000256" key="1">
    <source>
        <dbReference type="SAM" id="MobiDB-lite"/>
    </source>
</evidence>
<dbReference type="EMBL" id="JANFNH010000009">
    <property type="protein sequence ID" value="MCQ4042727.1"/>
    <property type="molecule type" value="Genomic_DNA"/>
</dbReference>
<feature type="region of interest" description="Disordered" evidence="1">
    <location>
        <begin position="139"/>
        <end position="159"/>
    </location>
</feature>
<accession>A0ABT1PBI4</accession>
<protein>
    <submittedName>
        <fullName evidence="2">Uncharacterized protein</fullName>
    </submittedName>
</protein>
<dbReference type="Gene3D" id="1.20.5.2950">
    <property type="match status" value="1"/>
</dbReference>
<evidence type="ECO:0000313" key="2">
    <source>
        <dbReference type="EMBL" id="MCQ4042727.1"/>
    </source>
</evidence>
<sequence>MAGFRDFLMRFRPASAPGPTATGVPADRSAELAAELAPPLALLEEAETEARTIRESAAEEARRIRRDGDLRAARLVAEAQERAASLWQETAAQTRAAAEREAAELLASGDRAVTALRRRARERMPGLVDLVVAEVRHGLEGSGPDAEGRPRWAPDGSPG</sequence>
<dbReference type="Proteomes" id="UP001206206">
    <property type="component" value="Unassembled WGS sequence"/>
</dbReference>
<name>A0ABT1PBI4_9ACTN</name>
<keyword evidence="3" id="KW-1185">Reference proteome</keyword>
<proteinExistence type="predicted"/>
<reference evidence="2 3" key="1">
    <citation type="submission" date="2022-06" db="EMBL/GenBank/DDBJ databases">
        <title>Draft genome sequence of type strain Streptomyces rubrisoli DSM 42083.</title>
        <authorList>
            <person name="Duangmal K."/>
            <person name="Klaysubun C."/>
        </authorList>
    </citation>
    <scope>NUCLEOTIDE SEQUENCE [LARGE SCALE GENOMIC DNA]</scope>
    <source>
        <strain evidence="2 3">DSM 42083</strain>
    </source>
</reference>
<comment type="caution">
    <text evidence="2">The sequence shown here is derived from an EMBL/GenBank/DDBJ whole genome shotgun (WGS) entry which is preliminary data.</text>
</comment>